<dbReference type="GO" id="GO:0051126">
    <property type="term" value="P:negative regulation of actin nucleation"/>
    <property type="evidence" value="ECO:0007669"/>
    <property type="project" value="InterPro"/>
</dbReference>
<dbReference type="PANTHER" id="PTHR31199:SF1">
    <property type="entry name" value="ARPIN"/>
    <property type="match status" value="1"/>
</dbReference>
<comment type="similarity">
    <text evidence="1">Belongs to the Arpin family.</text>
</comment>
<gene>
    <name evidence="3" type="ORF">SNE40_008981</name>
</gene>
<proteinExistence type="inferred from homology"/>
<evidence type="ECO:0000313" key="4">
    <source>
        <dbReference type="Proteomes" id="UP001347796"/>
    </source>
</evidence>
<dbReference type="InterPro" id="IPR018889">
    <property type="entry name" value="Arpin"/>
</dbReference>
<dbReference type="EMBL" id="JAZGQO010000007">
    <property type="protein sequence ID" value="KAK6181038.1"/>
    <property type="molecule type" value="Genomic_DNA"/>
</dbReference>
<keyword evidence="4" id="KW-1185">Reference proteome</keyword>
<protein>
    <recommendedName>
        <fullName evidence="2">Arpin</fullName>
    </recommendedName>
</protein>
<dbReference type="Proteomes" id="UP001347796">
    <property type="component" value="Unassembled WGS sequence"/>
</dbReference>
<dbReference type="PANTHER" id="PTHR31199">
    <property type="entry name" value="ARPIN"/>
    <property type="match status" value="1"/>
</dbReference>
<dbReference type="AlphaFoldDB" id="A0AAN8JU32"/>
<dbReference type="Pfam" id="PF10574">
    <property type="entry name" value="UPF0552"/>
    <property type="match status" value="1"/>
</dbReference>
<sequence length="225" mass="25393">MSRLYDNTPLTNLPQNNINWPSVWNEDTWISKGEGVILEACIKGKSKIAVTDTSNKRVKYFVFHVQPGRVHRRKFDPNGKEIEPNFSETTKVMTGYLNSSYKTEAKGKTDKLTEQELTDLIVKQDLKKITEKTAPNNTLSLWIQESQLDKMDLDNDDIVRIKTSGYSPFIFSIGRVEGQSATVSNFAGGEQVGGSWTDKIMAMKSSVPQDVEDNEIGDDEWVSYS</sequence>
<accession>A0AAN8JU32</accession>
<name>A0AAN8JU32_PATCE</name>
<comment type="caution">
    <text evidence="3">The sequence shown here is derived from an EMBL/GenBank/DDBJ whole genome shotgun (WGS) entry which is preliminary data.</text>
</comment>
<organism evidence="3 4">
    <name type="scientific">Patella caerulea</name>
    <name type="common">Rayed Mediterranean limpet</name>
    <dbReference type="NCBI Taxonomy" id="87958"/>
    <lineage>
        <taxon>Eukaryota</taxon>
        <taxon>Metazoa</taxon>
        <taxon>Spiralia</taxon>
        <taxon>Lophotrochozoa</taxon>
        <taxon>Mollusca</taxon>
        <taxon>Gastropoda</taxon>
        <taxon>Patellogastropoda</taxon>
        <taxon>Patelloidea</taxon>
        <taxon>Patellidae</taxon>
        <taxon>Patella</taxon>
    </lineage>
</organism>
<reference evidence="3 4" key="1">
    <citation type="submission" date="2024-01" db="EMBL/GenBank/DDBJ databases">
        <title>The genome of the rayed Mediterranean limpet Patella caerulea (Linnaeus, 1758).</title>
        <authorList>
            <person name="Anh-Thu Weber A."/>
            <person name="Halstead-Nussloch G."/>
        </authorList>
    </citation>
    <scope>NUCLEOTIDE SEQUENCE [LARGE SCALE GENOMIC DNA]</scope>
    <source>
        <strain evidence="3">AATW-2023a</strain>
        <tissue evidence="3">Whole specimen</tissue>
    </source>
</reference>
<evidence type="ECO:0000256" key="2">
    <source>
        <dbReference type="ARBA" id="ARBA00019314"/>
    </source>
</evidence>
<evidence type="ECO:0000313" key="3">
    <source>
        <dbReference type="EMBL" id="KAK6181038.1"/>
    </source>
</evidence>
<evidence type="ECO:0000256" key="1">
    <source>
        <dbReference type="ARBA" id="ARBA00008453"/>
    </source>
</evidence>